<gene>
    <name evidence="1" type="ORF">ATZ36_13390</name>
</gene>
<accession>A0A1E5IMK4</accession>
<proteinExistence type="predicted"/>
<keyword evidence="2" id="KW-1185">Reference proteome</keyword>
<dbReference type="Proteomes" id="UP000095237">
    <property type="component" value="Unassembled WGS sequence"/>
</dbReference>
<protein>
    <submittedName>
        <fullName evidence="1">Uncharacterized protein</fullName>
    </submittedName>
</protein>
<sequence>MHVSQNDNYCRIAAGHDRKTIKCPCKTSPLRRKRRSCGAADELAYSAVINIDLNQLPKQLLSGEKYF</sequence>
<dbReference type="EMBL" id="LNVX01000117">
    <property type="protein sequence ID" value="OEG71692.1"/>
    <property type="molecule type" value="Genomic_DNA"/>
</dbReference>
<name>A0A1E5IMK4_ENDTX</name>
<comment type="caution">
    <text evidence="1">The sequence shown here is derived from an EMBL/GenBank/DDBJ whole genome shotgun (WGS) entry which is preliminary data.</text>
</comment>
<evidence type="ECO:0000313" key="1">
    <source>
        <dbReference type="EMBL" id="OEG71692.1"/>
    </source>
</evidence>
<evidence type="ECO:0000313" key="2">
    <source>
        <dbReference type="Proteomes" id="UP000095237"/>
    </source>
</evidence>
<organism evidence="1 2">
    <name type="scientific">Endomicrobium trichonymphae</name>
    <dbReference type="NCBI Taxonomy" id="1408204"/>
    <lineage>
        <taxon>Bacteria</taxon>
        <taxon>Pseudomonadati</taxon>
        <taxon>Elusimicrobiota</taxon>
        <taxon>Endomicrobiia</taxon>
        <taxon>Endomicrobiales</taxon>
        <taxon>Endomicrobiaceae</taxon>
        <taxon>Candidatus Endomicrobiellum</taxon>
    </lineage>
</organism>
<reference evidence="1 2" key="1">
    <citation type="submission" date="2015-11" db="EMBL/GenBank/DDBJ databases">
        <title>Evidence for parallel genomic evolution in an endosymbiosis of termite gut flagellates.</title>
        <authorList>
            <person name="Zheng H."/>
        </authorList>
    </citation>
    <scope>NUCLEOTIDE SEQUENCE [LARGE SCALE GENOMIC DNA]</scope>
    <source>
        <strain evidence="1 2">CET450</strain>
    </source>
</reference>
<dbReference type="AlphaFoldDB" id="A0A1E5IMK4"/>